<gene>
    <name evidence="2" type="primary">SEC16A</name>
    <name evidence="2" type="ORF">L345_08813</name>
</gene>
<feature type="compositionally biased region" description="Basic and acidic residues" evidence="1">
    <location>
        <begin position="299"/>
        <end position="313"/>
    </location>
</feature>
<accession>V8NUR2</accession>
<sequence>MPPGNPHAQAPSPKPCPSGPLEGSSAPPPPSHPQAGTDFRQDPRIPPGMGPPPPPPPGSTAPSGPQPARPPSCHEQQYPSSQNPQNAYGPPPNSYYYYRHPYDNYTYPPVDPRAAQLYYQASQTSVNLESHPVGKEHGQMFVWPLASFLSNCNLSCLLEDAYGQYNSSYNQYDQSAASRDAGSYWYSEPERPSSRASHTSDRPQSRQDYPDDYYNTKSGWNGYYGDYYSNPYDNGDRYPSNYDARFRDPRLYDQRYWYNTDQNLYQKKEPYQQGNSHDRYEDHWRYDPRFVSSFDEDLEPRRDPYGDDSDWRSSQRYRSNHDLSVNAYDGDPQPTSLRADYTSGGYYINQPPLNNYNSVAQIPWAGVEQGQGKSFFIHQLPQD</sequence>
<evidence type="ECO:0000256" key="1">
    <source>
        <dbReference type="SAM" id="MobiDB-lite"/>
    </source>
</evidence>
<organism evidence="2 3">
    <name type="scientific">Ophiophagus hannah</name>
    <name type="common">King cobra</name>
    <name type="synonym">Naja hannah</name>
    <dbReference type="NCBI Taxonomy" id="8665"/>
    <lineage>
        <taxon>Eukaryota</taxon>
        <taxon>Metazoa</taxon>
        <taxon>Chordata</taxon>
        <taxon>Craniata</taxon>
        <taxon>Vertebrata</taxon>
        <taxon>Euteleostomi</taxon>
        <taxon>Lepidosauria</taxon>
        <taxon>Squamata</taxon>
        <taxon>Bifurcata</taxon>
        <taxon>Unidentata</taxon>
        <taxon>Episquamata</taxon>
        <taxon>Toxicofera</taxon>
        <taxon>Serpentes</taxon>
        <taxon>Colubroidea</taxon>
        <taxon>Elapidae</taxon>
        <taxon>Elapinae</taxon>
        <taxon>Ophiophagus</taxon>
    </lineage>
</organism>
<evidence type="ECO:0000313" key="3">
    <source>
        <dbReference type="Proteomes" id="UP000018936"/>
    </source>
</evidence>
<dbReference type="Proteomes" id="UP000018936">
    <property type="component" value="Unassembled WGS sequence"/>
</dbReference>
<comment type="caution">
    <text evidence="2">The sequence shown here is derived from an EMBL/GenBank/DDBJ whole genome shotgun (WGS) entry which is preliminary data.</text>
</comment>
<feature type="region of interest" description="Disordered" evidence="1">
    <location>
        <begin position="295"/>
        <end position="317"/>
    </location>
</feature>
<evidence type="ECO:0000313" key="2">
    <source>
        <dbReference type="EMBL" id="ETE65423.1"/>
    </source>
</evidence>
<proteinExistence type="predicted"/>
<feature type="region of interest" description="Disordered" evidence="1">
    <location>
        <begin position="1"/>
        <end position="93"/>
    </location>
</feature>
<reference evidence="2 3" key="1">
    <citation type="journal article" date="2013" name="Proc. Natl. Acad. Sci. U.S.A.">
        <title>The king cobra genome reveals dynamic gene evolution and adaptation in the snake venom system.</title>
        <authorList>
            <person name="Vonk F.J."/>
            <person name="Casewell N.R."/>
            <person name="Henkel C.V."/>
            <person name="Heimberg A.M."/>
            <person name="Jansen H.J."/>
            <person name="McCleary R.J."/>
            <person name="Kerkkamp H.M."/>
            <person name="Vos R.A."/>
            <person name="Guerreiro I."/>
            <person name="Calvete J.J."/>
            <person name="Wuster W."/>
            <person name="Woods A.E."/>
            <person name="Logan J.M."/>
            <person name="Harrison R.A."/>
            <person name="Castoe T.A."/>
            <person name="de Koning A.P."/>
            <person name="Pollock D.D."/>
            <person name="Yandell M."/>
            <person name="Calderon D."/>
            <person name="Renjifo C."/>
            <person name="Currier R.B."/>
            <person name="Salgado D."/>
            <person name="Pla D."/>
            <person name="Sanz L."/>
            <person name="Hyder A.S."/>
            <person name="Ribeiro J.M."/>
            <person name="Arntzen J.W."/>
            <person name="van den Thillart G.E."/>
            <person name="Boetzer M."/>
            <person name="Pirovano W."/>
            <person name="Dirks R.P."/>
            <person name="Spaink H.P."/>
            <person name="Duboule D."/>
            <person name="McGlinn E."/>
            <person name="Kini R.M."/>
            <person name="Richardson M.K."/>
        </authorList>
    </citation>
    <scope>NUCLEOTIDE SEQUENCE</scope>
    <source>
        <tissue evidence="2">Blood</tissue>
    </source>
</reference>
<feature type="compositionally biased region" description="Basic and acidic residues" evidence="1">
    <location>
        <begin position="188"/>
        <end position="209"/>
    </location>
</feature>
<feature type="region of interest" description="Disordered" evidence="1">
    <location>
        <begin position="183"/>
        <end position="213"/>
    </location>
</feature>
<protein>
    <submittedName>
        <fullName evidence="2">Protein transport protein Sec16A</fullName>
    </submittedName>
</protein>
<dbReference type="EMBL" id="AZIM01001890">
    <property type="protein sequence ID" value="ETE65423.1"/>
    <property type="molecule type" value="Genomic_DNA"/>
</dbReference>
<keyword evidence="3" id="KW-1185">Reference proteome</keyword>
<dbReference type="AlphaFoldDB" id="V8NUR2"/>
<feature type="non-terminal residue" evidence="2">
    <location>
        <position position="1"/>
    </location>
</feature>
<name>V8NUR2_OPHHA</name>
<feature type="compositionally biased region" description="Pro residues" evidence="1">
    <location>
        <begin position="44"/>
        <end position="70"/>
    </location>
</feature>
<dbReference type="OrthoDB" id="8918678at2759"/>
<feature type="compositionally biased region" description="Polar residues" evidence="1">
    <location>
        <begin position="74"/>
        <end position="86"/>
    </location>
</feature>